<evidence type="ECO:0000313" key="2">
    <source>
        <dbReference type="Proteomes" id="UP000526003"/>
    </source>
</evidence>
<dbReference type="InterPro" id="IPR013431">
    <property type="entry name" value="Delta_60_rpt"/>
</dbReference>
<evidence type="ECO:0000313" key="1">
    <source>
        <dbReference type="EMBL" id="MBC2688682.1"/>
    </source>
</evidence>
<protein>
    <recommendedName>
        <fullName evidence="3">Delta-60 repeat domain-containing protein</fullName>
    </recommendedName>
</protein>
<name>A0A7X1GA55_9PSED</name>
<dbReference type="SUPFAM" id="SSF63829">
    <property type="entry name" value="Calcium-dependent phosphotriesterase"/>
    <property type="match status" value="1"/>
</dbReference>
<dbReference type="RefSeq" id="WP_185817934.1">
    <property type="nucleotide sequence ID" value="NZ_JACMYG010000002.1"/>
</dbReference>
<evidence type="ECO:0008006" key="3">
    <source>
        <dbReference type="Google" id="ProtNLM"/>
    </source>
</evidence>
<sequence length="432" mass="46223">MSIHAIHSALAFRIPTDTAGQLDSRFACAGKAWVDFPGSLWSLANDVTVDSQGRLLVAAKVGLDHGCHFGLARLHADGSPDLSFGTLGSRVGQFAPGLESTGGKVLALADGRILLSGHVYESLHRTLPALALFDHQGRLDPTFGDRGVQVVRLSGNLSQGLRDAWLPPGVPGAEACDVQVQADGRILLLANHHFEFADHVGVLIRLEPDGRLDTSFNGRGFVMVRHLLLNTWLSSILVQHDGAIVVAGSIDLPQEGLLARFDKDGRLDSSFAEHGFLSFRAQGRSAQVSQVVQHLDGHLQCFGSSRDPMHCLSLKVRRDGRPDTTNNAGHARLTQIANVPSQWTAATTCTDGRVLSVGATIGGVEADFLIARHLADGRPDLDFGQGNGWVRTRLGNSLDTATSVVVQADEGIVVGGYSLDGHYRAVLVRYRA</sequence>
<comment type="caution">
    <text evidence="1">The sequence shown here is derived from an EMBL/GenBank/DDBJ whole genome shotgun (WGS) entry which is preliminary data.</text>
</comment>
<dbReference type="NCBIfam" id="TIGR02608">
    <property type="entry name" value="delta_60_rpt"/>
    <property type="match status" value="6"/>
</dbReference>
<dbReference type="EMBL" id="JACMYG010000002">
    <property type="protein sequence ID" value="MBC2688682.1"/>
    <property type="molecule type" value="Genomic_DNA"/>
</dbReference>
<dbReference type="AlphaFoldDB" id="A0A7X1GA55"/>
<accession>A0A7X1GA55</accession>
<proteinExistence type="predicted"/>
<dbReference type="Pfam" id="PF17164">
    <property type="entry name" value="DUF5122"/>
    <property type="match status" value="3"/>
</dbReference>
<dbReference type="Gene3D" id="2.80.10.50">
    <property type="match status" value="3"/>
</dbReference>
<organism evidence="1 2">
    <name type="scientific">Pseudomonas kielensis</name>
    <dbReference type="NCBI Taxonomy" id="2762577"/>
    <lineage>
        <taxon>Bacteria</taxon>
        <taxon>Pseudomonadati</taxon>
        <taxon>Pseudomonadota</taxon>
        <taxon>Gammaproteobacteria</taxon>
        <taxon>Pseudomonadales</taxon>
        <taxon>Pseudomonadaceae</taxon>
        <taxon>Pseudomonas</taxon>
    </lineage>
</organism>
<dbReference type="Proteomes" id="UP000526003">
    <property type="component" value="Unassembled WGS sequence"/>
</dbReference>
<reference evidence="1 2" key="1">
    <citation type="submission" date="2020-08" db="EMBL/GenBank/DDBJ databases">
        <title>Pseudomonas sp. nov.</title>
        <authorList>
            <person name="Gieschler S."/>
            <person name="Fiedler G."/>
            <person name="Brinks E."/>
            <person name="Boehnlein C."/>
            <person name="Franz C.M.A.P."/>
            <person name="Kabisch J."/>
        </authorList>
    </citation>
    <scope>NUCLEOTIDE SEQUENCE [LARGE SCALE GENOMIC DNA]</scope>
    <source>
        <strain evidence="1 2">MBT-1</strain>
    </source>
</reference>
<gene>
    <name evidence="1" type="ORF">H7995_02585</name>
</gene>
<keyword evidence="2" id="KW-1185">Reference proteome</keyword>